<accession>A0A1Y2LUL3</accession>
<feature type="region of interest" description="Disordered" evidence="1">
    <location>
        <begin position="1"/>
        <end position="81"/>
    </location>
</feature>
<keyword evidence="2" id="KW-0472">Membrane</keyword>
<feature type="region of interest" description="Disordered" evidence="1">
    <location>
        <begin position="374"/>
        <end position="441"/>
    </location>
</feature>
<gene>
    <name evidence="3" type="ORF">B5807_07548</name>
</gene>
<keyword evidence="4" id="KW-1185">Reference proteome</keyword>
<dbReference type="Proteomes" id="UP000193240">
    <property type="component" value="Unassembled WGS sequence"/>
</dbReference>
<name>A0A1Y2LUL3_EPING</name>
<feature type="compositionally biased region" description="Polar residues" evidence="1">
    <location>
        <begin position="65"/>
        <end position="80"/>
    </location>
</feature>
<feature type="transmembrane region" description="Helical" evidence="2">
    <location>
        <begin position="532"/>
        <end position="554"/>
    </location>
</feature>
<proteinExistence type="predicted"/>
<feature type="compositionally biased region" description="Pro residues" evidence="1">
    <location>
        <begin position="18"/>
        <end position="30"/>
    </location>
</feature>
<dbReference type="AlphaFoldDB" id="A0A1Y2LUL3"/>
<organism evidence="3 4">
    <name type="scientific">Epicoccum nigrum</name>
    <name type="common">Soil fungus</name>
    <name type="synonym">Epicoccum purpurascens</name>
    <dbReference type="NCBI Taxonomy" id="105696"/>
    <lineage>
        <taxon>Eukaryota</taxon>
        <taxon>Fungi</taxon>
        <taxon>Dikarya</taxon>
        <taxon>Ascomycota</taxon>
        <taxon>Pezizomycotina</taxon>
        <taxon>Dothideomycetes</taxon>
        <taxon>Pleosporomycetidae</taxon>
        <taxon>Pleosporales</taxon>
        <taxon>Pleosporineae</taxon>
        <taxon>Didymellaceae</taxon>
        <taxon>Epicoccum</taxon>
    </lineage>
</organism>
<feature type="compositionally biased region" description="Pro residues" evidence="1">
    <location>
        <begin position="423"/>
        <end position="436"/>
    </location>
</feature>
<evidence type="ECO:0000256" key="2">
    <source>
        <dbReference type="SAM" id="Phobius"/>
    </source>
</evidence>
<dbReference type="OMA" id="DAFAVHM"/>
<evidence type="ECO:0000313" key="3">
    <source>
        <dbReference type="EMBL" id="OSS47576.1"/>
    </source>
</evidence>
<sequence>MIFQRRFHSHTPTTIDTPPTPPPKDLPSPPKTLGEVLAITVSPRAPQSPPHAAGTVASKLRHSKSTPLRSASSPLKNSLTVGAPISRKTGYATIHTEGADGHESFESDAFDVHMPTTRIPIIDAPILQSKPTLPTNNQMEAVHTYEQKAKQARERNDSIGVCVPPNIASYDYAYANTVEATTAIPAVLKPSSGPPAPLGAFPASPLLQQRDRAKSGPRAAHTVATSSISSNTSVYRKPTVLGVATAAAVIEESVQFVRVDSKGGASRLTTPPKSTTVKISMNKKTQPPAKARTAPAVKMKIVLKEAGQTQLRDVKHHRGLYYRTTHDKSATPSRSPSPTKSMPNFTRQYSIDGDSIFGYKVKDPLGAIAGASTLVSSSSDDEKPKASTNKPQNFSRQSSPKRTIADRWPWIRKGAATGKSPSAPTPYPPVRAPTPRRPLSTYKSPFESFDSRFTTTGIRSATPGTLSTRMTANENKHASQQDAAASTASAISMVIETGLQQAQSYFLLALEVCLALYLVVSLWFILDAVREALFVVSVPLQFVVMLIWAIMGFLGRILGKAAKTLGGKVRILGR</sequence>
<feature type="compositionally biased region" description="Polar residues" evidence="1">
    <location>
        <begin position="330"/>
        <end position="347"/>
    </location>
</feature>
<feature type="compositionally biased region" description="Polar residues" evidence="1">
    <location>
        <begin position="386"/>
        <end position="401"/>
    </location>
</feature>
<evidence type="ECO:0000313" key="4">
    <source>
        <dbReference type="Proteomes" id="UP000193240"/>
    </source>
</evidence>
<keyword evidence="2" id="KW-0812">Transmembrane</keyword>
<feature type="region of interest" description="Disordered" evidence="1">
    <location>
        <begin position="319"/>
        <end position="347"/>
    </location>
</feature>
<dbReference type="InParanoid" id="A0A1Y2LUL3"/>
<protein>
    <submittedName>
        <fullName evidence="3">Uncharacterized protein</fullName>
    </submittedName>
</protein>
<evidence type="ECO:0000256" key="1">
    <source>
        <dbReference type="SAM" id="MobiDB-lite"/>
    </source>
</evidence>
<feature type="transmembrane region" description="Helical" evidence="2">
    <location>
        <begin position="505"/>
        <end position="526"/>
    </location>
</feature>
<keyword evidence="2" id="KW-1133">Transmembrane helix</keyword>
<reference evidence="3 4" key="1">
    <citation type="journal article" date="2017" name="Genome Announc.">
        <title>Genome sequence of the saprophytic ascomycete Epicoccum nigrum ICMP 19927 strain isolated from New Zealand.</title>
        <authorList>
            <person name="Fokin M."/>
            <person name="Fleetwood D."/>
            <person name="Weir B.S."/>
            <person name="Villas-Boas S.G."/>
        </authorList>
    </citation>
    <scope>NUCLEOTIDE SEQUENCE [LARGE SCALE GENOMIC DNA]</scope>
    <source>
        <strain evidence="3 4">ICMP 19927</strain>
    </source>
</reference>
<dbReference type="EMBL" id="KZ107848">
    <property type="protein sequence ID" value="OSS47576.1"/>
    <property type="molecule type" value="Genomic_DNA"/>
</dbReference>